<comment type="subcellular location">
    <subcellularLocation>
        <location evidence="2">Membrane</location>
        <topology evidence="2">Lipid-anchor</topology>
        <topology evidence="2">GPI-anchor</topology>
    </subcellularLocation>
    <subcellularLocation>
        <location evidence="1">Membrane</location>
        <topology evidence="1">Multi-pass membrane protein</topology>
    </subcellularLocation>
    <subcellularLocation>
        <location evidence="3">Secreted</location>
    </subcellularLocation>
</comment>
<evidence type="ECO:0000256" key="6">
    <source>
        <dbReference type="ARBA" id="ARBA00022622"/>
    </source>
</evidence>
<dbReference type="GO" id="GO:0098552">
    <property type="term" value="C:side of membrane"/>
    <property type="evidence" value="ECO:0007669"/>
    <property type="project" value="UniProtKB-KW"/>
</dbReference>
<comment type="similarity">
    <text evidence="13">Belongs to the SAT4 family.</text>
</comment>
<feature type="chain" id="PRO_5008102417" evidence="17">
    <location>
        <begin position="20"/>
        <end position="461"/>
    </location>
</feature>
<evidence type="ECO:0000256" key="3">
    <source>
        <dbReference type="ARBA" id="ARBA00004613"/>
    </source>
</evidence>
<dbReference type="SMART" id="SM00747">
    <property type="entry name" value="CFEM"/>
    <property type="match status" value="1"/>
</dbReference>
<evidence type="ECO:0000313" key="20">
    <source>
        <dbReference type="Proteomes" id="UP000078397"/>
    </source>
</evidence>
<keyword evidence="10 16" id="KW-0472">Membrane</keyword>
<keyword evidence="9 16" id="KW-1133">Transmembrane helix</keyword>
<feature type="signal peptide" evidence="17">
    <location>
        <begin position="1"/>
        <end position="19"/>
    </location>
</feature>
<dbReference type="GO" id="GO:0046872">
    <property type="term" value="F:metal ion binding"/>
    <property type="evidence" value="ECO:0007669"/>
    <property type="project" value="UniProtKB-UniRule"/>
</dbReference>
<gene>
    <name evidence="19" type="ORF">VFPPC_01238</name>
</gene>
<evidence type="ECO:0000256" key="7">
    <source>
        <dbReference type="ARBA" id="ARBA00022692"/>
    </source>
</evidence>
<dbReference type="EMBL" id="LSBJ02000001">
    <property type="protein sequence ID" value="OAQ73549.1"/>
    <property type="molecule type" value="Genomic_DNA"/>
</dbReference>
<feature type="transmembrane region" description="Helical" evidence="16">
    <location>
        <begin position="219"/>
        <end position="246"/>
    </location>
</feature>
<keyword evidence="11 14" id="KW-1015">Disulfide bond</keyword>
<evidence type="ECO:0000256" key="15">
    <source>
        <dbReference type="SAM" id="MobiDB-lite"/>
    </source>
</evidence>
<evidence type="ECO:0000256" key="9">
    <source>
        <dbReference type="ARBA" id="ARBA00022989"/>
    </source>
</evidence>
<evidence type="ECO:0000256" key="13">
    <source>
        <dbReference type="ARBA" id="ARBA00038359"/>
    </source>
</evidence>
<dbReference type="GeneID" id="28845095"/>
<dbReference type="InterPro" id="IPR049326">
    <property type="entry name" value="Rhodopsin_dom_fungi"/>
</dbReference>
<keyword evidence="20" id="KW-1185">Reference proteome</keyword>
<name>A0A179G8P9_METCM</name>
<evidence type="ECO:0000256" key="14">
    <source>
        <dbReference type="PROSITE-ProRule" id="PRU01356"/>
    </source>
</evidence>
<feature type="binding site" description="axial binding residue" evidence="14">
    <location>
        <position position="57"/>
    </location>
    <ligand>
        <name>heme</name>
        <dbReference type="ChEBI" id="CHEBI:30413"/>
    </ligand>
    <ligandPart>
        <name>Fe</name>
        <dbReference type="ChEBI" id="CHEBI:18248"/>
    </ligandPart>
</feature>
<keyword evidence="14" id="KW-0349">Heme</keyword>
<evidence type="ECO:0000256" key="5">
    <source>
        <dbReference type="ARBA" id="ARBA00022525"/>
    </source>
</evidence>
<dbReference type="KEGG" id="pchm:VFPPC_01238"/>
<feature type="domain" description="CFEM" evidence="18">
    <location>
        <begin position="1"/>
        <end position="122"/>
    </location>
</feature>
<feature type="disulfide bond" evidence="14">
    <location>
        <begin position="53"/>
        <end position="60"/>
    </location>
</feature>
<keyword evidence="6" id="KW-0336">GPI-anchor</keyword>
<evidence type="ECO:0000256" key="12">
    <source>
        <dbReference type="ARBA" id="ARBA00023288"/>
    </source>
</evidence>
<dbReference type="AlphaFoldDB" id="A0A179G8P9"/>
<dbReference type="GO" id="GO:0005576">
    <property type="term" value="C:extracellular region"/>
    <property type="evidence" value="ECO:0007669"/>
    <property type="project" value="UniProtKB-SubCell"/>
</dbReference>
<dbReference type="InterPro" id="IPR052337">
    <property type="entry name" value="SAT4-like"/>
</dbReference>
<evidence type="ECO:0000256" key="2">
    <source>
        <dbReference type="ARBA" id="ARBA00004589"/>
    </source>
</evidence>
<evidence type="ECO:0000256" key="4">
    <source>
        <dbReference type="ARBA" id="ARBA00010031"/>
    </source>
</evidence>
<keyword evidence="5" id="KW-0964">Secreted</keyword>
<keyword evidence="14" id="KW-0479">Metal-binding</keyword>
<organism evidence="19 20">
    <name type="scientific">Pochonia chlamydosporia 170</name>
    <dbReference type="NCBI Taxonomy" id="1380566"/>
    <lineage>
        <taxon>Eukaryota</taxon>
        <taxon>Fungi</taxon>
        <taxon>Dikarya</taxon>
        <taxon>Ascomycota</taxon>
        <taxon>Pezizomycotina</taxon>
        <taxon>Sordariomycetes</taxon>
        <taxon>Hypocreomycetidae</taxon>
        <taxon>Hypocreales</taxon>
        <taxon>Clavicipitaceae</taxon>
        <taxon>Pochonia</taxon>
    </lineage>
</organism>
<evidence type="ECO:0000256" key="11">
    <source>
        <dbReference type="ARBA" id="ARBA00023157"/>
    </source>
</evidence>
<evidence type="ECO:0000256" key="17">
    <source>
        <dbReference type="SAM" id="SignalP"/>
    </source>
</evidence>
<proteinExistence type="inferred from homology"/>
<evidence type="ECO:0000313" key="19">
    <source>
        <dbReference type="EMBL" id="OAQ73549.1"/>
    </source>
</evidence>
<dbReference type="STRING" id="1380566.A0A179G8P9"/>
<dbReference type="InterPro" id="IPR008427">
    <property type="entry name" value="Extracellular_membr_CFEM_dom"/>
</dbReference>
<protein>
    <submittedName>
        <fullName evidence="19">CFEM domain-containing protein</fullName>
    </submittedName>
</protein>
<evidence type="ECO:0000256" key="8">
    <source>
        <dbReference type="ARBA" id="ARBA00022729"/>
    </source>
</evidence>
<feature type="compositionally biased region" description="Polar residues" evidence="15">
    <location>
        <begin position="402"/>
        <end position="421"/>
    </location>
</feature>
<evidence type="ECO:0000256" key="1">
    <source>
        <dbReference type="ARBA" id="ARBA00004141"/>
    </source>
</evidence>
<feature type="transmembrane region" description="Helical" evidence="16">
    <location>
        <begin position="299"/>
        <end position="319"/>
    </location>
</feature>
<comment type="caution">
    <text evidence="19">The sequence shown here is derived from an EMBL/GenBank/DDBJ whole genome shotgun (WGS) entry which is preliminary data.</text>
</comment>
<evidence type="ECO:0000259" key="18">
    <source>
        <dbReference type="PROSITE" id="PS52012"/>
    </source>
</evidence>
<keyword evidence="7 16" id="KW-0812">Transmembrane</keyword>
<dbReference type="Pfam" id="PF05730">
    <property type="entry name" value="CFEM"/>
    <property type="match status" value="1"/>
</dbReference>
<keyword evidence="6" id="KW-0325">Glycoprotein</keyword>
<comment type="similarity">
    <text evidence="4">Belongs to the RBT5 family.</text>
</comment>
<feature type="disulfide bond" evidence="14">
    <location>
        <begin position="62"/>
        <end position="95"/>
    </location>
</feature>
<feature type="region of interest" description="Disordered" evidence="15">
    <location>
        <begin position="441"/>
        <end position="461"/>
    </location>
</feature>
<keyword evidence="12" id="KW-0449">Lipoprotein</keyword>
<keyword evidence="14" id="KW-0408">Iron</keyword>
<evidence type="ECO:0000256" key="10">
    <source>
        <dbReference type="ARBA" id="ARBA00023136"/>
    </source>
</evidence>
<dbReference type="OrthoDB" id="2496787at2759"/>
<accession>A0A179G8P9</accession>
<sequence>MKLSRGLALLFASAISVAASEPESSSPSLLNVITKLPKCSVTCFGEALTKTKCELTDEKCICSDQVLLATSTACVLKSCTVKEALTVKRLTTQACNEPIRDKNAVYIRVSDVLGVISALFIVQRFAFKLWAKQDFGLDDWFALATIISGAPSTVINTYGVGANGIGRDAWTLSFDQLYNFGKFFYVEEVLYFLQIAMVKLALLFFFLRIFPAPIVRRLLWGTVAFTVLYAVVFVFVGIFTCSPISYFWTKWDQEHTGKCLDINVIAWSNAGVGIAIDIWMLAIPLWQLKGLKMHWKKKVSVAAMFMLGTFVTVVSILRLRSIVEFGSDSMNPTWDFFEVSLWSCIEVNVGIWCVCLPSFRLLVVRLFPTLSGSTARSYARYGSSVNRTAEKSNRSRGLGPSATATSSFNDRPSRSNPGNNQIAYHKSYTVEVSDMDEVALVPLGDHESRTRVSSSRSRGSV</sequence>
<evidence type="ECO:0000256" key="16">
    <source>
        <dbReference type="SAM" id="Phobius"/>
    </source>
</evidence>
<feature type="transmembrane region" description="Helical" evidence="16">
    <location>
        <begin position="189"/>
        <end position="207"/>
    </location>
</feature>
<feature type="transmembrane region" description="Helical" evidence="16">
    <location>
        <begin position="266"/>
        <end position="287"/>
    </location>
</feature>
<feature type="disulfide bond" evidence="14">
    <location>
        <begin position="39"/>
        <end position="79"/>
    </location>
</feature>
<feature type="compositionally biased region" description="Low complexity" evidence="15">
    <location>
        <begin position="451"/>
        <end position="461"/>
    </location>
</feature>
<dbReference type="RefSeq" id="XP_018149632.1">
    <property type="nucleotide sequence ID" value="XM_018281101.1"/>
</dbReference>
<dbReference type="Pfam" id="PF20684">
    <property type="entry name" value="Fung_rhodopsin"/>
    <property type="match status" value="1"/>
</dbReference>
<dbReference type="PROSITE" id="PS52012">
    <property type="entry name" value="CFEM"/>
    <property type="match status" value="1"/>
</dbReference>
<dbReference type="PANTHER" id="PTHR33048:SF143">
    <property type="entry name" value="EXTRACELLULAR MEMBRANE PROTEIN CFEM DOMAIN-CONTAINING PROTEIN-RELATED"/>
    <property type="match status" value="1"/>
</dbReference>
<feature type="disulfide bond" evidence="14">
    <location>
        <begin position="43"/>
        <end position="74"/>
    </location>
</feature>
<feature type="region of interest" description="Disordered" evidence="15">
    <location>
        <begin position="389"/>
        <end position="421"/>
    </location>
</feature>
<keyword evidence="8 17" id="KW-0732">Signal</keyword>
<dbReference type="PANTHER" id="PTHR33048">
    <property type="entry name" value="PTH11-LIKE INTEGRAL MEMBRANE PROTEIN (AFU_ORTHOLOGUE AFUA_5G11245)"/>
    <property type="match status" value="1"/>
</dbReference>
<dbReference type="Proteomes" id="UP000078397">
    <property type="component" value="Unassembled WGS sequence"/>
</dbReference>
<reference evidence="19 20" key="1">
    <citation type="journal article" date="2016" name="PLoS Pathog.">
        <title>Biosynthesis of antibiotic leucinostatins in bio-control fungus Purpureocillium lilacinum and their inhibition on phytophthora revealed by genome mining.</title>
        <authorList>
            <person name="Wang G."/>
            <person name="Liu Z."/>
            <person name="Lin R."/>
            <person name="Li E."/>
            <person name="Mao Z."/>
            <person name="Ling J."/>
            <person name="Yang Y."/>
            <person name="Yin W.B."/>
            <person name="Xie B."/>
        </authorList>
    </citation>
    <scope>NUCLEOTIDE SEQUENCE [LARGE SCALE GENOMIC DNA]</scope>
    <source>
        <strain evidence="19">170</strain>
    </source>
</reference>